<dbReference type="Gene3D" id="1.25.40.10">
    <property type="entry name" value="Tetratricopeptide repeat domain"/>
    <property type="match status" value="1"/>
</dbReference>
<sequence>MRKALGEYEWLGHHLDSAFCMWQLARMSDDGDAIELYQRAIPIFQDCRFTFAMAECRLDLGLKYMLMKRYDEALLHLEISRPQLQENKTGWLANFCLAAIIVCLRQDKQAAQADIEMKNNRAALLETACMETRSPWKLSIFPAEGETDSEDGQILFMLFDVDLCHRCLVFVDSPPSKWNAGKVWKGENSKL</sequence>
<accession>A0A9P5Y6U2</accession>
<evidence type="ECO:0000313" key="2">
    <source>
        <dbReference type="EMBL" id="KAF9463348.1"/>
    </source>
</evidence>
<name>A0A9P5Y6U2_9AGAR</name>
<dbReference type="OrthoDB" id="2846384at2759"/>
<feature type="coiled-coil region" evidence="1">
    <location>
        <begin position="101"/>
        <end position="128"/>
    </location>
</feature>
<gene>
    <name evidence="2" type="ORF">BDZ94DRAFT_1259126</name>
</gene>
<dbReference type="AlphaFoldDB" id="A0A9P5Y6U2"/>
<evidence type="ECO:0000256" key="1">
    <source>
        <dbReference type="SAM" id="Coils"/>
    </source>
</evidence>
<dbReference type="Proteomes" id="UP000807353">
    <property type="component" value="Unassembled WGS sequence"/>
</dbReference>
<dbReference type="EMBL" id="MU150263">
    <property type="protein sequence ID" value="KAF9463348.1"/>
    <property type="molecule type" value="Genomic_DNA"/>
</dbReference>
<reference evidence="2" key="1">
    <citation type="submission" date="2020-11" db="EMBL/GenBank/DDBJ databases">
        <authorList>
            <consortium name="DOE Joint Genome Institute"/>
            <person name="Ahrendt S."/>
            <person name="Riley R."/>
            <person name="Andreopoulos W."/>
            <person name="Labutti K."/>
            <person name="Pangilinan J."/>
            <person name="Ruiz-Duenas F.J."/>
            <person name="Barrasa J.M."/>
            <person name="Sanchez-Garcia M."/>
            <person name="Camarero S."/>
            <person name="Miyauchi S."/>
            <person name="Serrano A."/>
            <person name="Linde D."/>
            <person name="Babiker R."/>
            <person name="Drula E."/>
            <person name="Ayuso-Fernandez I."/>
            <person name="Pacheco R."/>
            <person name="Padilla G."/>
            <person name="Ferreira P."/>
            <person name="Barriuso J."/>
            <person name="Kellner H."/>
            <person name="Castanera R."/>
            <person name="Alfaro M."/>
            <person name="Ramirez L."/>
            <person name="Pisabarro A.G."/>
            <person name="Kuo A."/>
            <person name="Tritt A."/>
            <person name="Lipzen A."/>
            <person name="He G."/>
            <person name="Yan M."/>
            <person name="Ng V."/>
            <person name="Cullen D."/>
            <person name="Martin F."/>
            <person name="Rosso M.-N."/>
            <person name="Henrissat B."/>
            <person name="Hibbett D."/>
            <person name="Martinez A.T."/>
            <person name="Grigoriev I.V."/>
        </authorList>
    </citation>
    <scope>NUCLEOTIDE SEQUENCE</scope>
    <source>
        <strain evidence="2">CBS 247.69</strain>
    </source>
</reference>
<proteinExistence type="predicted"/>
<keyword evidence="3" id="KW-1185">Reference proteome</keyword>
<protein>
    <recommendedName>
        <fullName evidence="4">Tetratricopeptide repeat protein</fullName>
    </recommendedName>
</protein>
<organism evidence="2 3">
    <name type="scientific">Collybia nuda</name>
    <dbReference type="NCBI Taxonomy" id="64659"/>
    <lineage>
        <taxon>Eukaryota</taxon>
        <taxon>Fungi</taxon>
        <taxon>Dikarya</taxon>
        <taxon>Basidiomycota</taxon>
        <taxon>Agaricomycotina</taxon>
        <taxon>Agaricomycetes</taxon>
        <taxon>Agaricomycetidae</taxon>
        <taxon>Agaricales</taxon>
        <taxon>Tricholomatineae</taxon>
        <taxon>Clitocybaceae</taxon>
        <taxon>Collybia</taxon>
    </lineage>
</organism>
<comment type="caution">
    <text evidence="2">The sequence shown here is derived from an EMBL/GenBank/DDBJ whole genome shotgun (WGS) entry which is preliminary data.</text>
</comment>
<dbReference type="InterPro" id="IPR011990">
    <property type="entry name" value="TPR-like_helical_dom_sf"/>
</dbReference>
<evidence type="ECO:0008006" key="4">
    <source>
        <dbReference type="Google" id="ProtNLM"/>
    </source>
</evidence>
<evidence type="ECO:0000313" key="3">
    <source>
        <dbReference type="Proteomes" id="UP000807353"/>
    </source>
</evidence>
<dbReference type="SUPFAM" id="SSF48452">
    <property type="entry name" value="TPR-like"/>
    <property type="match status" value="1"/>
</dbReference>
<keyword evidence="1" id="KW-0175">Coiled coil</keyword>